<dbReference type="InterPro" id="IPR000731">
    <property type="entry name" value="SSD"/>
</dbReference>
<keyword evidence="6" id="KW-0325">Glycoprotein</keyword>
<feature type="transmembrane region" description="Helical" evidence="7">
    <location>
        <begin position="271"/>
        <end position="292"/>
    </location>
</feature>
<comment type="caution">
    <text evidence="9">The sequence shown here is derived from an EMBL/GenBank/DDBJ whole genome shotgun (WGS) entry which is preliminary data.</text>
</comment>
<name>A0ABQ9FI66_TEGGR</name>
<feature type="domain" description="SSD" evidence="8">
    <location>
        <begin position="499"/>
        <end position="607"/>
    </location>
</feature>
<dbReference type="InterPro" id="IPR051697">
    <property type="entry name" value="Patched_domain-protein"/>
</dbReference>
<feature type="transmembrane region" description="Helical" evidence="7">
    <location>
        <begin position="451"/>
        <end position="472"/>
    </location>
</feature>
<keyword evidence="4 7" id="KW-1133">Transmembrane helix</keyword>
<evidence type="ECO:0000256" key="4">
    <source>
        <dbReference type="ARBA" id="ARBA00022989"/>
    </source>
</evidence>
<evidence type="ECO:0000256" key="3">
    <source>
        <dbReference type="ARBA" id="ARBA00022692"/>
    </source>
</evidence>
<protein>
    <recommendedName>
        <fullName evidence="8">SSD domain-containing protein</fullName>
    </recommendedName>
</protein>
<feature type="transmembrane region" description="Helical" evidence="7">
    <location>
        <begin position="116"/>
        <end position="133"/>
    </location>
</feature>
<evidence type="ECO:0000256" key="5">
    <source>
        <dbReference type="ARBA" id="ARBA00023136"/>
    </source>
</evidence>
<organism evidence="9 10">
    <name type="scientific">Tegillarca granosa</name>
    <name type="common">Malaysian cockle</name>
    <name type="synonym">Anadara granosa</name>
    <dbReference type="NCBI Taxonomy" id="220873"/>
    <lineage>
        <taxon>Eukaryota</taxon>
        <taxon>Metazoa</taxon>
        <taxon>Spiralia</taxon>
        <taxon>Lophotrochozoa</taxon>
        <taxon>Mollusca</taxon>
        <taxon>Bivalvia</taxon>
        <taxon>Autobranchia</taxon>
        <taxon>Pteriomorphia</taxon>
        <taxon>Arcoida</taxon>
        <taxon>Arcoidea</taxon>
        <taxon>Arcidae</taxon>
        <taxon>Tegillarca</taxon>
    </lineage>
</organism>
<feature type="transmembrane region" description="Helical" evidence="7">
    <location>
        <begin position="481"/>
        <end position="504"/>
    </location>
</feature>
<feature type="transmembrane region" description="Helical" evidence="7">
    <location>
        <begin position="90"/>
        <end position="109"/>
    </location>
</feature>
<feature type="transmembrane region" description="Helical" evidence="7">
    <location>
        <begin position="516"/>
        <end position="536"/>
    </location>
</feature>
<dbReference type="Gene3D" id="1.20.1640.10">
    <property type="entry name" value="Multidrug efflux transporter AcrB transmembrane domain"/>
    <property type="match status" value="1"/>
</dbReference>
<evidence type="ECO:0000313" key="10">
    <source>
        <dbReference type="Proteomes" id="UP001217089"/>
    </source>
</evidence>
<feature type="transmembrane region" description="Helical" evidence="7">
    <location>
        <begin position="60"/>
        <end position="78"/>
    </location>
</feature>
<proteinExistence type="inferred from homology"/>
<sequence>MVKLRYNLNQNTTQAQSRSRLWENAFLKAIESLKSNSTNIIYATSGSLNQELNKNTQGDIIYFSLTFTLMITYASLATIGGDCVSDRSHIGRAGVLATVLAILGSFGLVSACGVKFVNIVGVMPFLVIGEYWFGRHVPSDVRTCRRDTFENGARENKENDDCLAFGIGASSVFYSVRNFCIYTGVAIIFCYLNQLTFTTACLVIHERRSEKGRSCVTCQKIRPREDLRTEGKSQCFVFCCGGSPAKNRSDVDNPLEKYPIRVLKKIVVNKLLKVIILILFSAYLGVSIWGTINLKQGLDLKDLVSKDSYFYTYKILVSFVIKTEQNYSQQDIQLKVSDLLTQAKKDNDIYSSFEINWLKDYINSSWYDSTSNTTFVNGLKTFLQYRPDLVDDIAFDTCGTKIKSSRFHVLSNSIKHSADQGKFMLRMRDIASSSALPCFSYSPPFIFFEQYVTILANTLQTLGIAVGAMLFVTTVFMPHPLLVILVTTTMVMIIVGICGFMHFWGLTLSSVTMIHIIMSVGFSVDFSAHICHAYIVEKTETRDKRVKAAITRSGGPILNAAVSSVLGILMLIFSNSFIFQSFFKLMLLVILFGLAHSIFFLPVILSLIGPMNTTKNSNYFTSQHTPFHITIQNSTEFRYEIIDGKIKFRHKEDGSYVSIKYSTDYAATMSNEAIVINPKPNGSHIQLN</sequence>
<dbReference type="EMBL" id="JARBDR010000337">
    <property type="protein sequence ID" value="KAJ8315418.1"/>
    <property type="molecule type" value="Genomic_DNA"/>
</dbReference>
<dbReference type="Pfam" id="PF02460">
    <property type="entry name" value="Patched"/>
    <property type="match status" value="1"/>
</dbReference>
<dbReference type="InterPro" id="IPR053958">
    <property type="entry name" value="HMGCR/SNAP/NPC1-like_SSD"/>
</dbReference>
<feature type="transmembrane region" description="Helical" evidence="7">
    <location>
        <begin position="557"/>
        <end position="579"/>
    </location>
</feature>
<gene>
    <name evidence="9" type="ORF">KUTeg_007568</name>
</gene>
<reference evidence="9 10" key="1">
    <citation type="submission" date="2022-12" db="EMBL/GenBank/DDBJ databases">
        <title>Chromosome-level genome of Tegillarca granosa.</title>
        <authorList>
            <person name="Kim J."/>
        </authorList>
    </citation>
    <scope>NUCLEOTIDE SEQUENCE [LARGE SCALE GENOMIC DNA]</scope>
    <source>
        <strain evidence="9">Teg-2019</strain>
        <tissue evidence="9">Adductor muscle</tissue>
    </source>
</reference>
<dbReference type="PROSITE" id="PS50156">
    <property type="entry name" value="SSD"/>
    <property type="match status" value="2"/>
</dbReference>
<dbReference type="Proteomes" id="UP001217089">
    <property type="component" value="Unassembled WGS sequence"/>
</dbReference>
<accession>A0ABQ9FI66</accession>
<evidence type="ECO:0000256" key="6">
    <source>
        <dbReference type="ARBA" id="ARBA00023180"/>
    </source>
</evidence>
<evidence type="ECO:0000256" key="1">
    <source>
        <dbReference type="ARBA" id="ARBA00004141"/>
    </source>
</evidence>
<feature type="domain" description="SSD" evidence="8">
    <location>
        <begin position="59"/>
        <end position="204"/>
    </location>
</feature>
<feature type="transmembrane region" description="Helical" evidence="7">
    <location>
        <begin position="585"/>
        <end position="608"/>
    </location>
</feature>
<comment type="similarity">
    <text evidence="2">Belongs to the patched family.</text>
</comment>
<keyword evidence="3 7" id="KW-0812">Transmembrane</keyword>
<dbReference type="InterPro" id="IPR003392">
    <property type="entry name" value="PTHD_SSD"/>
</dbReference>
<dbReference type="PANTHER" id="PTHR10796">
    <property type="entry name" value="PATCHED-RELATED"/>
    <property type="match status" value="1"/>
</dbReference>
<dbReference type="Pfam" id="PF12349">
    <property type="entry name" value="Sterol-sensing"/>
    <property type="match status" value="1"/>
</dbReference>
<keyword evidence="5 7" id="KW-0472">Membrane</keyword>
<comment type="subcellular location">
    <subcellularLocation>
        <location evidence="1">Membrane</location>
        <topology evidence="1">Multi-pass membrane protein</topology>
    </subcellularLocation>
</comment>
<evidence type="ECO:0000259" key="8">
    <source>
        <dbReference type="PROSITE" id="PS50156"/>
    </source>
</evidence>
<evidence type="ECO:0000256" key="2">
    <source>
        <dbReference type="ARBA" id="ARBA00005585"/>
    </source>
</evidence>
<evidence type="ECO:0000313" key="9">
    <source>
        <dbReference type="EMBL" id="KAJ8315418.1"/>
    </source>
</evidence>
<dbReference type="PANTHER" id="PTHR10796:SF92">
    <property type="entry name" value="PATCHED-RELATED, ISOFORM A"/>
    <property type="match status" value="1"/>
</dbReference>
<keyword evidence="10" id="KW-1185">Reference proteome</keyword>
<evidence type="ECO:0000256" key="7">
    <source>
        <dbReference type="SAM" id="Phobius"/>
    </source>
</evidence>
<dbReference type="SUPFAM" id="SSF82866">
    <property type="entry name" value="Multidrug efflux transporter AcrB transmembrane domain"/>
    <property type="match status" value="1"/>
</dbReference>
<feature type="transmembrane region" description="Helical" evidence="7">
    <location>
        <begin position="181"/>
        <end position="204"/>
    </location>
</feature>